<evidence type="ECO:0000313" key="3">
    <source>
        <dbReference type="Proteomes" id="UP000187209"/>
    </source>
</evidence>
<evidence type="ECO:0000313" key="2">
    <source>
        <dbReference type="EMBL" id="OMJ74159.1"/>
    </source>
</evidence>
<dbReference type="Gene3D" id="2.170.210.20">
    <property type="entry name" value="Spindle assembly abnormal protein 6, N-terminal domain"/>
    <property type="match status" value="1"/>
</dbReference>
<evidence type="ECO:0000259" key="1">
    <source>
        <dbReference type="Pfam" id="PF16531"/>
    </source>
</evidence>
<dbReference type="CDD" id="cd10142">
    <property type="entry name" value="HD_SAS6_N"/>
    <property type="match status" value="1"/>
</dbReference>
<dbReference type="PANTHER" id="PTHR34230">
    <property type="entry name" value="ASSEMBLY ABNORMAL PROTEIN 6, PUTATIVE-RELATED"/>
    <property type="match status" value="1"/>
</dbReference>
<organism evidence="2 3">
    <name type="scientific">Stentor coeruleus</name>
    <dbReference type="NCBI Taxonomy" id="5963"/>
    <lineage>
        <taxon>Eukaryota</taxon>
        <taxon>Sar</taxon>
        <taxon>Alveolata</taxon>
        <taxon>Ciliophora</taxon>
        <taxon>Postciliodesmatophora</taxon>
        <taxon>Heterotrichea</taxon>
        <taxon>Heterotrichida</taxon>
        <taxon>Stentoridae</taxon>
        <taxon>Stentor</taxon>
    </lineage>
</organism>
<dbReference type="EMBL" id="MPUH01000770">
    <property type="protein sequence ID" value="OMJ74159.1"/>
    <property type="molecule type" value="Genomic_DNA"/>
</dbReference>
<dbReference type="OrthoDB" id="49058at2759"/>
<dbReference type="Proteomes" id="UP000187209">
    <property type="component" value="Unassembled WGS sequence"/>
</dbReference>
<gene>
    <name evidence="2" type="ORF">SteCoe_26979</name>
</gene>
<proteinExistence type="predicted"/>
<feature type="domain" description="Spindle assembly abnormal protein 6 N-terminal" evidence="1">
    <location>
        <begin position="13"/>
        <end position="141"/>
    </location>
</feature>
<dbReference type="Pfam" id="PF16531">
    <property type="entry name" value="SAS-6_N"/>
    <property type="match status" value="1"/>
</dbReference>
<dbReference type="AlphaFoldDB" id="A0A1R2BBK7"/>
<dbReference type="InterPro" id="IPR038558">
    <property type="entry name" value="SAS-6_N_sf"/>
</dbReference>
<name>A0A1R2BBK7_9CILI</name>
<sequence length="198" mass="23310">MDPSLSKNYTEKYSATLPVELRNFEAPNQLGNVENLDLRIFIKGPENNPKEVKIELQSEEDLFFHYVHYRNVDTFRDMQQKHKLLIKLKDYPKLLQELLTNVISSPTMYIAVFYMDQEGLGRLDIVQNMSYKFMEVISCEFKISPDDIVRKNIIYRYNQQVSLMRDTEEQINEMEKLIRHRAAGLLPAVKKITKSTAK</sequence>
<dbReference type="InterPro" id="IPR032396">
    <property type="entry name" value="SAS-6_N"/>
</dbReference>
<keyword evidence="3" id="KW-1185">Reference proteome</keyword>
<comment type="caution">
    <text evidence="2">The sequence shown here is derived from an EMBL/GenBank/DDBJ whole genome shotgun (WGS) entry which is preliminary data.</text>
</comment>
<reference evidence="2 3" key="1">
    <citation type="submission" date="2016-11" db="EMBL/GenBank/DDBJ databases">
        <title>The macronuclear genome of Stentor coeruleus: a giant cell with tiny introns.</title>
        <authorList>
            <person name="Slabodnick M."/>
            <person name="Ruby J.G."/>
            <person name="Reiff S.B."/>
            <person name="Swart E.C."/>
            <person name="Gosai S."/>
            <person name="Prabakaran S."/>
            <person name="Witkowska E."/>
            <person name="Larue G.E."/>
            <person name="Fisher S."/>
            <person name="Freeman R.M."/>
            <person name="Gunawardena J."/>
            <person name="Chu W."/>
            <person name="Stover N.A."/>
            <person name="Gregory B.D."/>
            <person name="Nowacki M."/>
            <person name="Derisi J."/>
            <person name="Roy S.W."/>
            <person name="Marshall W.F."/>
            <person name="Sood P."/>
        </authorList>
    </citation>
    <scope>NUCLEOTIDE SEQUENCE [LARGE SCALE GENOMIC DNA]</scope>
    <source>
        <strain evidence="2">WM001</strain>
    </source>
</reference>
<accession>A0A1R2BBK7</accession>
<dbReference type="PANTHER" id="PTHR34230:SF2">
    <property type="entry name" value="SPINDLE ASSEMBLY ABNORMAL PROTEIN 6 N-TERMINAL DOMAIN-CONTAINING PROTEIN"/>
    <property type="match status" value="1"/>
</dbReference>
<protein>
    <recommendedName>
        <fullName evidence="1">Spindle assembly abnormal protein 6 N-terminal domain-containing protein</fullName>
    </recommendedName>
</protein>